<dbReference type="InterPro" id="IPR013094">
    <property type="entry name" value="AB_hydrolase_3"/>
</dbReference>
<dbReference type="Proteomes" id="UP000007799">
    <property type="component" value="Unassembled WGS sequence"/>
</dbReference>
<dbReference type="EMBL" id="GL832972">
    <property type="protein sequence ID" value="EGD75595.1"/>
    <property type="molecule type" value="Genomic_DNA"/>
</dbReference>
<dbReference type="GO" id="GO:0016787">
    <property type="term" value="F:hydrolase activity"/>
    <property type="evidence" value="ECO:0007669"/>
    <property type="project" value="UniProtKB-KW"/>
</dbReference>
<reference evidence="3" key="1">
    <citation type="submission" date="2009-08" db="EMBL/GenBank/DDBJ databases">
        <title>Annotation of Salpingoeca rosetta.</title>
        <authorList>
            <consortium name="The Broad Institute Genome Sequencing Platform"/>
            <person name="Russ C."/>
            <person name="Cuomo C."/>
            <person name="Burger G."/>
            <person name="Gray M.W."/>
            <person name="Holland P.W.H."/>
            <person name="King N."/>
            <person name="Lang F.B.F."/>
            <person name="Roger A.J."/>
            <person name="Ruiz-Trillo I."/>
            <person name="Young S.K."/>
            <person name="Zeng Q."/>
            <person name="Gargeya S."/>
            <person name="Alvarado L."/>
            <person name="Berlin A."/>
            <person name="Chapman S.B."/>
            <person name="Chen Z."/>
            <person name="Freedman E."/>
            <person name="Gellesch M."/>
            <person name="Goldberg J."/>
            <person name="Griggs A."/>
            <person name="Gujja S."/>
            <person name="Heilman E."/>
            <person name="Heiman D."/>
            <person name="Howarth C."/>
            <person name="Mehta T."/>
            <person name="Neiman D."/>
            <person name="Pearson M."/>
            <person name="Roberts A."/>
            <person name="Saif S."/>
            <person name="Shea T."/>
            <person name="Shenoy N."/>
            <person name="Sisk P."/>
            <person name="Stolte C."/>
            <person name="Sykes S."/>
            <person name="White J."/>
            <person name="Yandava C."/>
            <person name="Haas B."/>
            <person name="Nusbaum C."/>
            <person name="Birren B."/>
        </authorList>
    </citation>
    <scope>NUCLEOTIDE SEQUENCE [LARGE SCALE GENOMIC DNA]</scope>
    <source>
        <strain evidence="3">ATCC 50818</strain>
    </source>
</reference>
<organism evidence="4">
    <name type="scientific">Salpingoeca rosetta (strain ATCC 50818 / BSB-021)</name>
    <dbReference type="NCBI Taxonomy" id="946362"/>
    <lineage>
        <taxon>Eukaryota</taxon>
        <taxon>Choanoflagellata</taxon>
        <taxon>Craspedida</taxon>
        <taxon>Salpingoecidae</taxon>
        <taxon>Salpingoeca</taxon>
    </lineage>
</organism>
<gene>
    <name evidence="3" type="ORF">PTSG_06663</name>
</gene>
<dbReference type="OMA" id="YSMDYPL"/>
<evidence type="ECO:0000313" key="3">
    <source>
        <dbReference type="EMBL" id="EGD75595.1"/>
    </source>
</evidence>
<sequence length="421" mass="47786">MMQFLLVVVHYLVRLVALYVIVASIHALWNVACRAFAALPRSARCFLLTAFIRFIRWHVDGFWTWVQWKLWLFWPHAHAQDRQQIMKGVASIRWDSYGDREKEMVHVVEPDAEHAQKLSDAPPSKARTILYAHGGGFVFASSSVLMHSITCFCRQGFRVYSMDYPLAPEHRFPAALVSTLRALHWIHAREGVPVVMLLGDSAGGNLVSMAAALIMNPPLMRQFAAAVDEPDLLHYTYPRVESMACLYGLLDQTSWRGRCLKQITRLENFMAEAGISGALELYTNLDGVFNGRYTLMDIHDDIQHFPRTLFVGGSRDPLIYSTLFAHERLHASGFDVHCKIYPARHGFFGFPPQWTFGAWETDAAPTTELLAHFFGQSPTRHRRQCSNTLDGTSCCLAHKADYGEHALRAYDRHFAATGEGW</sequence>
<dbReference type="Gene3D" id="3.40.50.1820">
    <property type="entry name" value="alpha/beta hydrolase"/>
    <property type="match status" value="1"/>
</dbReference>
<dbReference type="eggNOG" id="ENOG502S3W8">
    <property type="taxonomic scope" value="Eukaryota"/>
</dbReference>
<dbReference type="KEGG" id="sre:PTSG_06663"/>
<dbReference type="RefSeq" id="XP_004992052.1">
    <property type="nucleotide sequence ID" value="XM_004991995.1"/>
</dbReference>
<feature type="domain" description="Alpha/beta hydrolase fold-3" evidence="2">
    <location>
        <begin position="129"/>
        <end position="347"/>
    </location>
</feature>
<keyword evidence="1" id="KW-0378">Hydrolase</keyword>
<dbReference type="OrthoDB" id="408631at2759"/>
<dbReference type="PANTHER" id="PTHR48081">
    <property type="entry name" value="AB HYDROLASE SUPERFAMILY PROTEIN C4A8.06C"/>
    <property type="match status" value="1"/>
</dbReference>
<keyword evidence="4" id="KW-1185">Reference proteome</keyword>
<evidence type="ECO:0000313" key="4">
    <source>
        <dbReference type="Proteomes" id="UP000007799"/>
    </source>
</evidence>
<dbReference type="InParanoid" id="F2UFM7"/>
<protein>
    <recommendedName>
        <fullName evidence="2">Alpha/beta hydrolase fold-3 domain-containing protein</fullName>
    </recommendedName>
</protein>
<dbReference type="InterPro" id="IPR050300">
    <property type="entry name" value="GDXG_lipolytic_enzyme"/>
</dbReference>
<dbReference type="AlphaFoldDB" id="F2UFM7"/>
<evidence type="ECO:0000259" key="2">
    <source>
        <dbReference type="Pfam" id="PF07859"/>
    </source>
</evidence>
<dbReference type="InterPro" id="IPR029058">
    <property type="entry name" value="AB_hydrolase_fold"/>
</dbReference>
<dbReference type="STRING" id="946362.F2UFM7"/>
<dbReference type="SUPFAM" id="SSF53474">
    <property type="entry name" value="alpha/beta-Hydrolases"/>
    <property type="match status" value="1"/>
</dbReference>
<name>F2UFM7_SALR5</name>
<proteinExistence type="predicted"/>
<evidence type="ECO:0000256" key="1">
    <source>
        <dbReference type="ARBA" id="ARBA00022801"/>
    </source>
</evidence>
<dbReference type="GeneID" id="16072611"/>
<dbReference type="Pfam" id="PF07859">
    <property type="entry name" value="Abhydrolase_3"/>
    <property type="match status" value="1"/>
</dbReference>
<accession>F2UFM7</accession>